<dbReference type="InterPro" id="IPR008921">
    <property type="entry name" value="DNA_pol3_clamp-load_cplx_C"/>
</dbReference>
<keyword evidence="5" id="KW-0235">DNA replication</keyword>
<evidence type="ECO:0000256" key="8">
    <source>
        <dbReference type="ARBA" id="ARBA00049244"/>
    </source>
</evidence>
<dbReference type="SUPFAM" id="SSF52540">
    <property type="entry name" value="P-loop containing nucleoside triphosphate hydrolases"/>
    <property type="match status" value="1"/>
</dbReference>
<evidence type="ECO:0000256" key="2">
    <source>
        <dbReference type="ARBA" id="ARBA00017703"/>
    </source>
</evidence>
<evidence type="ECO:0000256" key="5">
    <source>
        <dbReference type="ARBA" id="ARBA00022705"/>
    </source>
</evidence>
<dbReference type="STRING" id="643674.PAEH1_04890"/>
<evidence type="ECO:0000256" key="4">
    <source>
        <dbReference type="ARBA" id="ARBA00022695"/>
    </source>
</evidence>
<dbReference type="GO" id="GO:0006261">
    <property type="term" value="P:DNA-templated DNA replication"/>
    <property type="evidence" value="ECO:0007669"/>
    <property type="project" value="TreeGrafter"/>
</dbReference>
<gene>
    <name evidence="11" type="ORF">GGR41_000110</name>
    <name evidence="10" type="ORF">PAEH1_04890</name>
</gene>
<evidence type="ECO:0000256" key="1">
    <source>
        <dbReference type="ARBA" id="ARBA00012417"/>
    </source>
</evidence>
<protein>
    <recommendedName>
        <fullName evidence="2">DNA polymerase III subunit delta</fullName>
        <ecNumber evidence="1">2.7.7.7</ecNumber>
    </recommendedName>
</protein>
<dbReference type="Proteomes" id="UP000783934">
    <property type="component" value="Unassembled WGS sequence"/>
</dbReference>
<dbReference type="PANTHER" id="PTHR34388:SF1">
    <property type="entry name" value="DNA POLYMERASE III SUBUNIT DELTA"/>
    <property type="match status" value="1"/>
</dbReference>
<evidence type="ECO:0000313" key="10">
    <source>
        <dbReference type="EMBL" id="AQS51070.1"/>
    </source>
</evidence>
<organism evidence="10 12">
    <name type="scientific">Paenalcaligenes hominis</name>
    <dbReference type="NCBI Taxonomy" id="643674"/>
    <lineage>
        <taxon>Bacteria</taxon>
        <taxon>Pseudomonadati</taxon>
        <taxon>Pseudomonadota</taxon>
        <taxon>Betaproteobacteria</taxon>
        <taxon>Burkholderiales</taxon>
        <taxon>Alcaligenaceae</taxon>
        <taxon>Paenalcaligenes</taxon>
    </lineage>
</organism>
<sequence length="337" mass="37719">MATARLSLTPLQSCYCISGDEILLHVEACDAIRLASREQGFTERHRFVMDGRSDWTEVFEASQALSLFGDKRLIDISIPTGKPGRQGSEAILQIVAQQAQPNPDTVFLFQLPRLDRSTRASKWAKALESNSQWLDVPTIYKNQLPNWLQQRTQLNKQHLDEDALHWLSQQVEGNLLAAHQEIQKMALLYPEGTLTLNQVQAAVLNVARYNVFDLREAMLLGDAKRALTILHGLRGEGEALPLVLWAIGDEIRLLASLSALQQSGGNLQNALRAQRVFGPREQQLMRCLQRIAPHAWPAAVRHAHEVDQLIKGLSVPGCLDDPWEEAARLCLRIALAN</sequence>
<evidence type="ECO:0000313" key="12">
    <source>
        <dbReference type="Proteomes" id="UP000189369"/>
    </source>
</evidence>
<dbReference type="Gene3D" id="1.20.272.10">
    <property type="match status" value="1"/>
</dbReference>
<proteinExistence type="inferred from homology"/>
<accession>A0A1U9JZ50</accession>
<dbReference type="Gene3D" id="3.40.50.300">
    <property type="entry name" value="P-loop containing nucleotide triphosphate hydrolases"/>
    <property type="match status" value="1"/>
</dbReference>
<dbReference type="GO" id="GO:0003887">
    <property type="term" value="F:DNA-directed DNA polymerase activity"/>
    <property type="evidence" value="ECO:0007669"/>
    <property type="project" value="UniProtKB-KW"/>
</dbReference>
<dbReference type="Gene3D" id="1.10.8.60">
    <property type="match status" value="1"/>
</dbReference>
<evidence type="ECO:0000256" key="6">
    <source>
        <dbReference type="ARBA" id="ARBA00022932"/>
    </source>
</evidence>
<feature type="domain" description="DNA polymerase III delta N-terminal" evidence="9">
    <location>
        <begin position="15"/>
        <end position="135"/>
    </location>
</feature>
<dbReference type="EMBL" id="JAATIZ010000001">
    <property type="protein sequence ID" value="NJB63889.1"/>
    <property type="molecule type" value="Genomic_DNA"/>
</dbReference>
<evidence type="ECO:0000256" key="3">
    <source>
        <dbReference type="ARBA" id="ARBA00022679"/>
    </source>
</evidence>
<dbReference type="OrthoDB" id="9770982at2"/>
<dbReference type="Proteomes" id="UP000189369">
    <property type="component" value="Chromosome"/>
</dbReference>
<evidence type="ECO:0000259" key="9">
    <source>
        <dbReference type="Pfam" id="PF06144"/>
    </source>
</evidence>
<keyword evidence="6" id="KW-0239">DNA-directed DNA polymerase</keyword>
<dbReference type="PANTHER" id="PTHR34388">
    <property type="entry name" value="DNA POLYMERASE III SUBUNIT DELTA"/>
    <property type="match status" value="1"/>
</dbReference>
<dbReference type="CDD" id="cd18138">
    <property type="entry name" value="HLD_clamp_pol_III_delta"/>
    <property type="match status" value="1"/>
</dbReference>
<keyword evidence="3 11" id="KW-0808">Transferase</keyword>
<dbReference type="InterPro" id="IPR010372">
    <property type="entry name" value="DNA_pol3_delta_N"/>
</dbReference>
<name>A0A1U9JZ50_9BURK</name>
<dbReference type="EC" id="2.7.7.7" evidence="1"/>
<dbReference type="Pfam" id="PF06144">
    <property type="entry name" value="DNA_pol3_delta"/>
    <property type="match status" value="1"/>
</dbReference>
<evidence type="ECO:0000256" key="7">
    <source>
        <dbReference type="ARBA" id="ARBA00034754"/>
    </source>
</evidence>
<dbReference type="KEGG" id="phn:PAEH1_04890"/>
<dbReference type="GO" id="GO:0009360">
    <property type="term" value="C:DNA polymerase III complex"/>
    <property type="evidence" value="ECO:0007669"/>
    <property type="project" value="InterPro"/>
</dbReference>
<evidence type="ECO:0000313" key="11">
    <source>
        <dbReference type="EMBL" id="NJB63889.1"/>
    </source>
</evidence>
<reference evidence="11 13" key="2">
    <citation type="submission" date="2020-03" db="EMBL/GenBank/DDBJ databases">
        <title>Genomic Encyclopedia of Type Strains, Phase IV (KMG-IV): sequencing the most valuable type-strain genomes for metagenomic binning, comparative biology and taxonomic classification.</title>
        <authorList>
            <person name="Goeker M."/>
        </authorList>
    </citation>
    <scope>NUCLEOTIDE SEQUENCE [LARGE SCALE GENOMIC DNA]</scope>
    <source>
        <strain evidence="11 13">DSM 26613</strain>
    </source>
</reference>
<comment type="catalytic activity">
    <reaction evidence="8">
        <text>DNA(n) + a 2'-deoxyribonucleoside 5'-triphosphate = DNA(n+1) + diphosphate</text>
        <dbReference type="Rhea" id="RHEA:22508"/>
        <dbReference type="Rhea" id="RHEA-COMP:17339"/>
        <dbReference type="Rhea" id="RHEA-COMP:17340"/>
        <dbReference type="ChEBI" id="CHEBI:33019"/>
        <dbReference type="ChEBI" id="CHEBI:61560"/>
        <dbReference type="ChEBI" id="CHEBI:173112"/>
        <dbReference type="EC" id="2.7.7.7"/>
    </reaction>
</comment>
<comment type="similarity">
    <text evidence="7">Belongs to the DNA polymerase HolA subunit family.</text>
</comment>
<dbReference type="InterPro" id="IPR005790">
    <property type="entry name" value="DNA_polIII_delta"/>
</dbReference>
<dbReference type="EMBL" id="CP019697">
    <property type="protein sequence ID" value="AQS51070.1"/>
    <property type="molecule type" value="Genomic_DNA"/>
</dbReference>
<dbReference type="RefSeq" id="WP_077733625.1">
    <property type="nucleotide sequence ID" value="NZ_BMCQ01000002.1"/>
</dbReference>
<dbReference type="SUPFAM" id="SSF48019">
    <property type="entry name" value="post-AAA+ oligomerization domain-like"/>
    <property type="match status" value="1"/>
</dbReference>
<evidence type="ECO:0000313" key="13">
    <source>
        <dbReference type="Proteomes" id="UP000783934"/>
    </source>
</evidence>
<dbReference type="InterPro" id="IPR027417">
    <property type="entry name" value="P-loop_NTPase"/>
</dbReference>
<reference evidence="10 12" key="1">
    <citation type="submission" date="2017-01" db="EMBL/GenBank/DDBJ databases">
        <title>Complete Genome Sequence of Paenalcaligenes hominis, Isolated from a paraplegic Patient with neurogenic bladder.</title>
        <authorList>
            <person name="Mukhopadhyay R."/>
            <person name="Joaquin J."/>
            <person name="Hogue R."/>
            <person name="Kilaru A."/>
            <person name="Jospin G."/>
            <person name="Mars K."/>
            <person name="Eisen J.A."/>
            <person name="Chaturvedi V."/>
        </authorList>
    </citation>
    <scope>NUCLEOTIDE SEQUENCE [LARGE SCALE GENOMIC DNA]</scope>
    <source>
        <strain evidence="10 12">15S00501</strain>
    </source>
</reference>
<dbReference type="AlphaFoldDB" id="A0A1U9JZ50"/>
<keyword evidence="4 11" id="KW-0548">Nucleotidyltransferase</keyword>
<keyword evidence="13" id="KW-1185">Reference proteome</keyword>
<dbReference type="GO" id="GO:0003677">
    <property type="term" value="F:DNA binding"/>
    <property type="evidence" value="ECO:0007669"/>
    <property type="project" value="InterPro"/>
</dbReference>
<dbReference type="NCBIfam" id="TIGR01128">
    <property type="entry name" value="holA"/>
    <property type="match status" value="1"/>
</dbReference>